<accession>A0A076FB69</accession>
<protein>
    <submittedName>
        <fullName evidence="2">Glycosyltransferase, family 2</fullName>
    </submittedName>
</protein>
<dbReference type="RefSeq" id="WP_051870967.1">
    <property type="nucleotide sequence ID" value="NZ_CP009043.1"/>
</dbReference>
<dbReference type="InterPro" id="IPR001173">
    <property type="entry name" value="Glyco_trans_2-like"/>
</dbReference>
<keyword evidence="2" id="KW-0808">Transferase</keyword>
<dbReference type="SUPFAM" id="SSF53448">
    <property type="entry name" value="Nucleotide-diphospho-sugar transferases"/>
    <property type="match status" value="1"/>
</dbReference>
<proteinExistence type="predicted"/>
<dbReference type="KEGG" id="caj:CIG1485E_1681"/>
<dbReference type="CDD" id="cd04179">
    <property type="entry name" value="DPM_DPG-synthase_like"/>
    <property type="match status" value="1"/>
</dbReference>
<reference evidence="3" key="1">
    <citation type="journal article" date="2014" name="Genome Announc.">
        <title>Complete Genome Sequence of Campylobacter iguaniorum Strain 1485ET, Isolated from a Bearded Dragon (Pogona vitticeps).</title>
        <authorList>
            <person name="Gilbert M.J."/>
            <person name="Miller W.G."/>
            <person name="Yee E."/>
            <person name="Kik M."/>
            <person name="Wagenaar J.A."/>
            <person name="Duim B."/>
        </authorList>
    </citation>
    <scope>NUCLEOTIDE SEQUENCE [LARGE SCALE GENOMIC DNA]</scope>
    <source>
        <strain evidence="3">1485E</strain>
    </source>
</reference>
<dbReference type="OrthoDB" id="9808633at2"/>
<dbReference type="PANTHER" id="PTHR10859:SF91">
    <property type="entry name" value="DOLICHYL-PHOSPHATE BETA-GLUCOSYLTRANSFERASE"/>
    <property type="match status" value="1"/>
</dbReference>
<evidence type="ECO:0000259" key="1">
    <source>
        <dbReference type="Pfam" id="PF00535"/>
    </source>
</evidence>
<dbReference type="Gene3D" id="3.90.550.10">
    <property type="entry name" value="Spore Coat Polysaccharide Biosynthesis Protein SpsA, Chain A"/>
    <property type="match status" value="1"/>
</dbReference>
<evidence type="ECO:0000313" key="2">
    <source>
        <dbReference type="EMBL" id="AII15490.1"/>
    </source>
</evidence>
<dbReference type="EMBL" id="CP009043">
    <property type="protein sequence ID" value="AII15490.1"/>
    <property type="molecule type" value="Genomic_DNA"/>
</dbReference>
<name>A0A076FB69_9BACT</name>
<dbReference type="GO" id="GO:0016740">
    <property type="term" value="F:transferase activity"/>
    <property type="evidence" value="ECO:0007669"/>
    <property type="project" value="UniProtKB-KW"/>
</dbReference>
<organism evidence="2 3">
    <name type="scientific">Campylobacter iguaniorum</name>
    <dbReference type="NCBI Taxonomy" id="1244531"/>
    <lineage>
        <taxon>Bacteria</taxon>
        <taxon>Pseudomonadati</taxon>
        <taxon>Campylobacterota</taxon>
        <taxon>Epsilonproteobacteria</taxon>
        <taxon>Campylobacterales</taxon>
        <taxon>Campylobacteraceae</taxon>
        <taxon>Campylobacter</taxon>
    </lineage>
</organism>
<dbReference type="eggNOG" id="COG0463">
    <property type="taxonomic scope" value="Bacteria"/>
</dbReference>
<keyword evidence="3" id="KW-1185">Reference proteome</keyword>
<dbReference type="InterPro" id="IPR029044">
    <property type="entry name" value="Nucleotide-diphossugar_trans"/>
</dbReference>
<dbReference type="GO" id="GO:0006487">
    <property type="term" value="P:protein N-linked glycosylation"/>
    <property type="evidence" value="ECO:0007669"/>
    <property type="project" value="TreeGrafter"/>
</dbReference>
<sequence length="233" mass="26957">MYKICFLIPYFNHPRNIVKICEILKAYDKTIVIIDDGSDEASKKAIKDLDVIKLSNEKNLGKGAAVKTGFAWALEHGFTHAFQVDADMQHDLRVIPKMLELSATNPSNLICGYGKYGQDIPKSRLYGRKITDFWVYINTFGGKFKDAMTGMRIYPLDLKAIKDTTSNRMEFDIEILMNYYKNGVEICWIEVPVRYGEISYFRSFRDNFLISKMQAKAFFTLPFFIYKRLKSGK</sequence>
<dbReference type="Pfam" id="PF00535">
    <property type="entry name" value="Glycos_transf_2"/>
    <property type="match status" value="1"/>
</dbReference>
<dbReference type="PANTHER" id="PTHR10859">
    <property type="entry name" value="GLYCOSYL TRANSFERASE"/>
    <property type="match status" value="1"/>
</dbReference>
<dbReference type="HOGENOM" id="CLU_033536_7_0_7"/>
<dbReference type="Proteomes" id="UP000028486">
    <property type="component" value="Chromosome"/>
</dbReference>
<dbReference type="AlphaFoldDB" id="A0A076FB69"/>
<gene>
    <name evidence="2" type="ORF">CIG1485E_1681</name>
</gene>
<feature type="domain" description="Glycosyltransferase 2-like" evidence="1">
    <location>
        <begin position="6"/>
        <end position="137"/>
    </location>
</feature>
<evidence type="ECO:0000313" key="3">
    <source>
        <dbReference type="Proteomes" id="UP000028486"/>
    </source>
</evidence>